<protein>
    <submittedName>
        <fullName evidence="1">Uncharacterized protein</fullName>
    </submittedName>
</protein>
<keyword evidence="2" id="KW-1185">Reference proteome</keyword>
<evidence type="ECO:0000313" key="2">
    <source>
        <dbReference type="Proteomes" id="UP001062846"/>
    </source>
</evidence>
<sequence>MSGAGVVTRDEFGVFRAARAVHYGNLTNLGVIEAWAARESLILAHELGLKLVHLEGDSQHVINLIQWQVETSSEVGVLIADVNKLRLSFDGSKTNFVMWQFGGSLSGQECCERERNTYLGISYPLACFLDSRG</sequence>
<organism evidence="1 2">
    <name type="scientific">Rhododendron molle</name>
    <name type="common">Chinese azalea</name>
    <name type="synonym">Azalea mollis</name>
    <dbReference type="NCBI Taxonomy" id="49168"/>
    <lineage>
        <taxon>Eukaryota</taxon>
        <taxon>Viridiplantae</taxon>
        <taxon>Streptophyta</taxon>
        <taxon>Embryophyta</taxon>
        <taxon>Tracheophyta</taxon>
        <taxon>Spermatophyta</taxon>
        <taxon>Magnoliopsida</taxon>
        <taxon>eudicotyledons</taxon>
        <taxon>Gunneridae</taxon>
        <taxon>Pentapetalae</taxon>
        <taxon>asterids</taxon>
        <taxon>Ericales</taxon>
        <taxon>Ericaceae</taxon>
        <taxon>Ericoideae</taxon>
        <taxon>Rhodoreae</taxon>
        <taxon>Rhododendron</taxon>
    </lineage>
</organism>
<dbReference type="Proteomes" id="UP001062846">
    <property type="component" value="Chromosome 9"/>
</dbReference>
<gene>
    <name evidence="1" type="ORF">RHMOL_Rhmol09G0135900</name>
</gene>
<comment type="caution">
    <text evidence="1">The sequence shown here is derived from an EMBL/GenBank/DDBJ whole genome shotgun (WGS) entry which is preliminary data.</text>
</comment>
<reference evidence="1" key="1">
    <citation type="submission" date="2022-02" db="EMBL/GenBank/DDBJ databases">
        <title>Plant Genome Project.</title>
        <authorList>
            <person name="Zhang R.-G."/>
        </authorList>
    </citation>
    <scope>NUCLEOTIDE SEQUENCE</scope>
    <source>
        <strain evidence="1">AT1</strain>
    </source>
</reference>
<name>A0ACC0MD05_RHOML</name>
<dbReference type="EMBL" id="CM046396">
    <property type="protein sequence ID" value="KAI8538855.1"/>
    <property type="molecule type" value="Genomic_DNA"/>
</dbReference>
<accession>A0ACC0MD05</accession>
<proteinExistence type="predicted"/>
<evidence type="ECO:0000313" key="1">
    <source>
        <dbReference type="EMBL" id="KAI8538855.1"/>
    </source>
</evidence>